<feature type="transmembrane region" description="Helical" evidence="6">
    <location>
        <begin position="165"/>
        <end position="185"/>
    </location>
</feature>
<dbReference type="InterPro" id="IPR032816">
    <property type="entry name" value="VTT_dom"/>
</dbReference>
<dbReference type="EMBL" id="LRDH01000024">
    <property type="protein sequence ID" value="PPV17388.1"/>
    <property type="molecule type" value="Genomic_DNA"/>
</dbReference>
<dbReference type="PANTHER" id="PTHR12677:SF59">
    <property type="entry name" value="GOLGI APPARATUS MEMBRANE PROTEIN TVP38-RELATED"/>
    <property type="match status" value="1"/>
</dbReference>
<evidence type="ECO:0000256" key="6">
    <source>
        <dbReference type="RuleBase" id="RU366058"/>
    </source>
</evidence>
<evidence type="ECO:0000256" key="4">
    <source>
        <dbReference type="ARBA" id="ARBA00022989"/>
    </source>
</evidence>
<sequence>MNKERTLKISAVFIAILLTALLCAFMPKLLLMTVSLDEFNKYILSMGNSGVFMLIFFQILQTVVAPIPGEVIQIAGGYVYGLPLGTIYSLIGLIVGSGIAFYFTRLIGGDFIVNLLRKKKLKWMLDIMESRKFEIILIIIFIMPGLPKDFMIYVAGLTTLRPMKFFVILIASRLPWIMASVSVGANINAGNYLLTIIVSIIAIIGFIIGIFYKDKIIKKFTNEKC</sequence>
<protein>
    <recommendedName>
        <fullName evidence="6">TVP38/TMEM64 family membrane protein</fullName>
    </recommendedName>
</protein>
<comment type="subcellular location">
    <subcellularLocation>
        <location evidence="1 6">Cell membrane</location>
        <topology evidence="1 6">Multi-pass membrane protein</topology>
    </subcellularLocation>
</comment>
<feature type="transmembrane region" description="Helical" evidence="6">
    <location>
        <begin position="43"/>
        <end position="67"/>
    </location>
</feature>
<accession>A0A2S7FEH1</accession>
<organism evidence="8 9">
    <name type="scientific">Clostridium butyricum</name>
    <dbReference type="NCBI Taxonomy" id="1492"/>
    <lineage>
        <taxon>Bacteria</taxon>
        <taxon>Bacillati</taxon>
        <taxon>Bacillota</taxon>
        <taxon>Clostridia</taxon>
        <taxon>Eubacteriales</taxon>
        <taxon>Clostridiaceae</taxon>
        <taxon>Clostridium</taxon>
    </lineage>
</organism>
<keyword evidence="5 6" id="KW-0472">Membrane</keyword>
<feature type="transmembrane region" description="Helical" evidence="6">
    <location>
        <begin position="12"/>
        <end position="31"/>
    </location>
</feature>
<name>A0A2S7FEH1_CLOBU</name>
<evidence type="ECO:0000259" key="7">
    <source>
        <dbReference type="Pfam" id="PF09335"/>
    </source>
</evidence>
<gene>
    <name evidence="8" type="ORF">AWN73_07640</name>
</gene>
<comment type="caution">
    <text evidence="8">The sequence shown here is derived from an EMBL/GenBank/DDBJ whole genome shotgun (WGS) entry which is preliminary data.</text>
</comment>
<comment type="similarity">
    <text evidence="6">Belongs to the TVP38/TMEM64 family.</text>
</comment>
<evidence type="ECO:0000256" key="2">
    <source>
        <dbReference type="ARBA" id="ARBA00022475"/>
    </source>
</evidence>
<dbReference type="RefSeq" id="WP_043664642.1">
    <property type="nucleotide sequence ID" value="NZ_JSEG01000012.1"/>
</dbReference>
<dbReference type="Pfam" id="PF09335">
    <property type="entry name" value="VTT_dom"/>
    <property type="match status" value="1"/>
</dbReference>
<dbReference type="PANTHER" id="PTHR12677">
    <property type="entry name" value="GOLGI APPARATUS MEMBRANE PROTEIN TVP38-RELATED"/>
    <property type="match status" value="1"/>
</dbReference>
<evidence type="ECO:0000313" key="8">
    <source>
        <dbReference type="EMBL" id="PPV17388.1"/>
    </source>
</evidence>
<reference evidence="8 9" key="1">
    <citation type="submission" date="2016-01" db="EMBL/GenBank/DDBJ databases">
        <title>Characterization of the Clostridium difficile lineages that are prevalent in Hong Kong and China.</title>
        <authorList>
            <person name="Kwok J.S.-L."/>
            <person name="Lam W.-Y."/>
            <person name="Ip M."/>
            <person name="Chan T.-F."/>
            <person name="Hawkey P.M."/>
            <person name="Tsui S.K.-W."/>
        </authorList>
    </citation>
    <scope>NUCLEOTIDE SEQUENCE [LARGE SCALE GENOMIC DNA]</scope>
    <source>
        <strain evidence="8 9">300064</strain>
    </source>
</reference>
<keyword evidence="4 6" id="KW-1133">Transmembrane helix</keyword>
<feature type="transmembrane region" description="Helical" evidence="6">
    <location>
        <begin position="87"/>
        <end position="113"/>
    </location>
</feature>
<dbReference type="GO" id="GO:0005886">
    <property type="term" value="C:plasma membrane"/>
    <property type="evidence" value="ECO:0007669"/>
    <property type="project" value="UniProtKB-SubCell"/>
</dbReference>
<evidence type="ECO:0000256" key="1">
    <source>
        <dbReference type="ARBA" id="ARBA00004651"/>
    </source>
</evidence>
<keyword evidence="2 6" id="KW-1003">Cell membrane</keyword>
<evidence type="ECO:0000256" key="3">
    <source>
        <dbReference type="ARBA" id="ARBA00022692"/>
    </source>
</evidence>
<feature type="transmembrane region" description="Helical" evidence="6">
    <location>
        <begin position="192"/>
        <end position="212"/>
    </location>
</feature>
<feature type="transmembrane region" description="Helical" evidence="6">
    <location>
        <begin position="133"/>
        <end position="153"/>
    </location>
</feature>
<evidence type="ECO:0000313" key="9">
    <source>
        <dbReference type="Proteomes" id="UP000238081"/>
    </source>
</evidence>
<evidence type="ECO:0000256" key="5">
    <source>
        <dbReference type="ARBA" id="ARBA00023136"/>
    </source>
</evidence>
<dbReference type="AlphaFoldDB" id="A0A2S7FEH1"/>
<keyword evidence="3 6" id="KW-0812">Transmembrane</keyword>
<dbReference type="InterPro" id="IPR015414">
    <property type="entry name" value="TMEM64"/>
</dbReference>
<proteinExistence type="inferred from homology"/>
<feature type="domain" description="VTT" evidence="7">
    <location>
        <begin position="67"/>
        <end position="185"/>
    </location>
</feature>
<dbReference type="Proteomes" id="UP000238081">
    <property type="component" value="Unassembled WGS sequence"/>
</dbReference>